<name>A0A3S0PQL0_9VIBR</name>
<evidence type="ECO:0000313" key="4">
    <source>
        <dbReference type="Proteomes" id="UP000268973"/>
    </source>
</evidence>
<dbReference type="Proteomes" id="UP000268973">
    <property type="component" value="Unassembled WGS sequence"/>
</dbReference>
<evidence type="ECO:0000256" key="2">
    <source>
        <dbReference type="SAM" id="Phobius"/>
    </source>
</evidence>
<comment type="caution">
    <text evidence="3">The sequence shown here is derived from an EMBL/GenBank/DDBJ whole genome shotgun (WGS) entry which is preliminary data.</text>
</comment>
<keyword evidence="2" id="KW-0812">Transmembrane</keyword>
<organism evidence="3 4">
    <name type="scientific">Vibrio aquaticus</name>
    <dbReference type="NCBI Taxonomy" id="2496559"/>
    <lineage>
        <taxon>Bacteria</taxon>
        <taxon>Pseudomonadati</taxon>
        <taxon>Pseudomonadota</taxon>
        <taxon>Gammaproteobacteria</taxon>
        <taxon>Vibrionales</taxon>
        <taxon>Vibrionaceae</taxon>
        <taxon>Vibrio</taxon>
    </lineage>
</organism>
<evidence type="ECO:0000256" key="1">
    <source>
        <dbReference type="SAM" id="Coils"/>
    </source>
</evidence>
<keyword evidence="1" id="KW-0175">Coiled coil</keyword>
<accession>A0A3S0PQL0</accession>
<evidence type="ECO:0000313" key="3">
    <source>
        <dbReference type="EMBL" id="RTZ17349.1"/>
    </source>
</evidence>
<proteinExistence type="predicted"/>
<sequence length="428" mass="49867">MTKLNKTLRYKQFTGTVNIMPDGSLSGEVEGLRKNHKYEGKTLTELNLQFKNRVELFYNKHAHYGIKAKSKKRITTVILPSVAVVTIIFLLVNLWLFYLEGLPFNALISGEIQPIKEQMEWWDKASSFFNNISSPLLSFISFTALLYTIHQQTESHKLSLKELALTREELEMTRTELAQSTIAHQKQADAHEQQVLDAQKLAEEQRELAKEQQRSTQVQQFENTFFSLLANHEKSLNKITEKNDGLSIVDRELSKDKLKRTEKVKHYNFFECNEMTSYFIVLYQLLKFIKTYPHNDNIQEDNKVLIEKKYTSLVRAYIPNNVLVSILLNCIIDNKTSAKYNKFVAYRDIIERYSFLEHVSIDSYSEIIDLKLLGNTYSVDRNAFGENVGLIEESVKSEVILFYKNIIQSKIDSENHLKEHEVIKLKKM</sequence>
<dbReference type="AlphaFoldDB" id="A0A3S0PQL0"/>
<protein>
    <submittedName>
        <fullName evidence="3">Uncharacterized protein</fullName>
    </submittedName>
</protein>
<gene>
    <name evidence="3" type="ORF">EJ063_00785</name>
</gene>
<keyword evidence="2" id="KW-0472">Membrane</keyword>
<dbReference type="RefSeq" id="WP_126572105.1">
    <property type="nucleotide sequence ID" value="NZ_RXZH01000001.1"/>
</dbReference>
<keyword evidence="4" id="KW-1185">Reference proteome</keyword>
<feature type="coiled-coil region" evidence="1">
    <location>
        <begin position="160"/>
        <end position="208"/>
    </location>
</feature>
<keyword evidence="2" id="KW-1133">Transmembrane helix</keyword>
<dbReference type="Pfam" id="PF16872">
    <property type="entry name" value="putAbiC"/>
    <property type="match status" value="1"/>
</dbReference>
<dbReference type="EMBL" id="RXZH01000001">
    <property type="protein sequence ID" value="RTZ17349.1"/>
    <property type="molecule type" value="Genomic_DNA"/>
</dbReference>
<feature type="transmembrane region" description="Helical" evidence="2">
    <location>
        <begin position="77"/>
        <end position="98"/>
    </location>
</feature>
<dbReference type="OrthoDB" id="346283at2"/>
<dbReference type="InterPro" id="IPR031709">
    <property type="entry name" value="PutAbiC"/>
</dbReference>
<reference evidence="3 4" key="1">
    <citation type="submission" date="2018-12" db="EMBL/GenBank/DDBJ databases">
        <title>Vibrio sp. isolated from China Sea.</title>
        <authorList>
            <person name="Li Y."/>
        </authorList>
    </citation>
    <scope>NUCLEOTIDE SEQUENCE [LARGE SCALE GENOMIC DNA]</scope>
    <source>
        <strain evidence="3 4">BEI207</strain>
    </source>
</reference>